<feature type="region of interest" description="Disordered" evidence="1">
    <location>
        <begin position="1"/>
        <end position="51"/>
    </location>
</feature>
<protein>
    <recommendedName>
        <fullName evidence="5">Protein-tyrosine-phosphatase MKP1</fullName>
    </recommendedName>
</protein>
<dbReference type="SMART" id="SM00195">
    <property type="entry name" value="DSPc"/>
    <property type="match status" value="1"/>
</dbReference>
<reference evidence="4" key="1">
    <citation type="submission" date="2018-02" db="EMBL/GenBank/DDBJ databases">
        <title>Rhizophora mucronata_Transcriptome.</title>
        <authorList>
            <person name="Meera S.P."/>
            <person name="Sreeshan A."/>
            <person name="Augustine A."/>
        </authorList>
    </citation>
    <scope>NUCLEOTIDE SEQUENCE</scope>
    <source>
        <tissue evidence="4">Leaf</tissue>
    </source>
</reference>
<dbReference type="Gene3D" id="3.90.190.10">
    <property type="entry name" value="Protein tyrosine phosphatase superfamily"/>
    <property type="match status" value="1"/>
</dbReference>
<dbReference type="InterPro" id="IPR029006">
    <property type="entry name" value="ADF-H/Gelsolin-like_dom_sf"/>
</dbReference>
<dbReference type="Pfam" id="PF25466">
    <property type="entry name" value="MPK1_gelsolin_C"/>
    <property type="match status" value="1"/>
</dbReference>
<dbReference type="Pfam" id="PF00782">
    <property type="entry name" value="DSPc"/>
    <property type="match status" value="1"/>
</dbReference>
<dbReference type="AlphaFoldDB" id="A0A2P2JDK5"/>
<evidence type="ECO:0008006" key="5">
    <source>
        <dbReference type="Google" id="ProtNLM"/>
    </source>
</evidence>
<dbReference type="InterPro" id="IPR029021">
    <property type="entry name" value="Prot-tyrosine_phosphatase-like"/>
</dbReference>
<feature type="compositionally biased region" description="Polar residues" evidence="1">
    <location>
        <begin position="754"/>
        <end position="764"/>
    </location>
</feature>
<name>A0A2P2JDK5_RHIMU</name>
<feature type="compositionally biased region" description="Basic and acidic residues" evidence="1">
    <location>
        <begin position="1"/>
        <end position="16"/>
    </location>
</feature>
<dbReference type="InterPro" id="IPR000387">
    <property type="entry name" value="Tyr_Pase_dom"/>
</dbReference>
<dbReference type="EMBL" id="GGEC01011072">
    <property type="protein sequence ID" value="MBW91555.1"/>
    <property type="molecule type" value="Transcribed_RNA"/>
</dbReference>
<dbReference type="SMART" id="SM00262">
    <property type="entry name" value="GEL"/>
    <property type="match status" value="2"/>
</dbReference>
<dbReference type="PROSITE" id="PS50056">
    <property type="entry name" value="TYR_PHOSPHATASE_2"/>
    <property type="match status" value="1"/>
</dbReference>
<feature type="domain" description="Tyrosine specific protein phosphatases" evidence="3">
    <location>
        <begin position="172"/>
        <end position="233"/>
    </location>
</feature>
<evidence type="ECO:0000313" key="4">
    <source>
        <dbReference type="EMBL" id="MBW91555.1"/>
    </source>
</evidence>
<dbReference type="PANTHER" id="PTHR46381:SF2">
    <property type="entry name" value="MAP KINASE PHOSPHATASE"/>
    <property type="match status" value="1"/>
</dbReference>
<accession>A0A2P2JDK5</accession>
<dbReference type="EMBL" id="GGEC01011073">
    <property type="protein sequence ID" value="MBW91556.1"/>
    <property type="molecule type" value="Transcribed_RNA"/>
</dbReference>
<dbReference type="InterPro" id="IPR000340">
    <property type="entry name" value="Dual-sp_phosphatase_cat-dom"/>
</dbReference>
<proteinExistence type="predicted"/>
<dbReference type="SUPFAM" id="SSF55753">
    <property type="entry name" value="Actin depolymerizing proteins"/>
    <property type="match status" value="2"/>
</dbReference>
<dbReference type="InterPro" id="IPR020422">
    <property type="entry name" value="TYR_PHOSPHATASE_DUAL_dom"/>
</dbReference>
<dbReference type="PANTHER" id="PTHR46381">
    <property type="entry name" value="MKPA PROTEIN"/>
    <property type="match status" value="1"/>
</dbReference>
<feature type="domain" description="Tyrosine-protein phosphatase" evidence="2">
    <location>
        <begin position="113"/>
        <end position="255"/>
    </location>
</feature>
<dbReference type="InterPro" id="IPR057528">
    <property type="entry name" value="MPK1_C"/>
</dbReference>
<dbReference type="GO" id="GO:0016791">
    <property type="term" value="F:phosphatase activity"/>
    <property type="evidence" value="ECO:0007669"/>
    <property type="project" value="UniProtKB-ARBA"/>
</dbReference>
<dbReference type="CDD" id="cd14498">
    <property type="entry name" value="DSP"/>
    <property type="match status" value="1"/>
</dbReference>
<dbReference type="Gene3D" id="3.40.20.10">
    <property type="entry name" value="Severin"/>
    <property type="match status" value="2"/>
</dbReference>
<evidence type="ECO:0000259" key="3">
    <source>
        <dbReference type="PROSITE" id="PS50056"/>
    </source>
</evidence>
<evidence type="ECO:0000259" key="2">
    <source>
        <dbReference type="PROSITE" id="PS50054"/>
    </source>
</evidence>
<dbReference type="PROSITE" id="PS50054">
    <property type="entry name" value="TYR_PHOSPHATASE_DUAL"/>
    <property type="match status" value="1"/>
</dbReference>
<dbReference type="InterPro" id="IPR007122">
    <property type="entry name" value="Villin/Gelsolin"/>
</dbReference>
<dbReference type="GO" id="GO:0051015">
    <property type="term" value="F:actin filament binding"/>
    <property type="evidence" value="ECO:0007669"/>
    <property type="project" value="InterPro"/>
</dbReference>
<feature type="region of interest" description="Disordered" evidence="1">
    <location>
        <begin position="737"/>
        <end position="767"/>
    </location>
</feature>
<organism evidence="4">
    <name type="scientific">Rhizophora mucronata</name>
    <name type="common">Asiatic mangrove</name>
    <dbReference type="NCBI Taxonomy" id="61149"/>
    <lineage>
        <taxon>Eukaryota</taxon>
        <taxon>Viridiplantae</taxon>
        <taxon>Streptophyta</taxon>
        <taxon>Embryophyta</taxon>
        <taxon>Tracheophyta</taxon>
        <taxon>Spermatophyta</taxon>
        <taxon>Magnoliopsida</taxon>
        <taxon>eudicotyledons</taxon>
        <taxon>Gunneridae</taxon>
        <taxon>Pentapetalae</taxon>
        <taxon>rosids</taxon>
        <taxon>fabids</taxon>
        <taxon>Malpighiales</taxon>
        <taxon>Rhizophoraceae</taxon>
        <taxon>Rhizophora</taxon>
    </lineage>
</organism>
<feature type="compositionally biased region" description="Basic and acidic residues" evidence="1">
    <location>
        <begin position="737"/>
        <end position="749"/>
    </location>
</feature>
<evidence type="ECO:0000256" key="1">
    <source>
        <dbReference type="SAM" id="MobiDB-lite"/>
    </source>
</evidence>
<dbReference type="SUPFAM" id="SSF52799">
    <property type="entry name" value="(Phosphotyrosine protein) phosphatases II"/>
    <property type="match status" value="1"/>
</dbReference>
<sequence>MLGQRESDRFPGDSSRKNYLRSVSWTDRSPSKPNPRPQSSSKARSCLPPLQPLSIARRPLEEWPKAGPDDLGVWPNPQTPRSAVETLESKSNMEQPVREFQFKKDKLAFFDKECSRIADHIYLGSDAVARNREILRQNGITHVLNCVGFVCPEYFKSDLVYKTLWLRDSPSEDITSILYDVFDYFEDVREQGGRVFVHCCQGVSRSNSLVIAYLMWREGQSFEDAFQYVKAARGVTNPNMGFAGQLLQCQKRVHALPASPSSVLRMYRMAPHSAYDPLHLVPKMLSQAGVQGLDSRGAFIVHVPTNIFIWLGRNCSSVMSNHARTAANQVVQYERAQGPIVNIKEGEEPIEFWDALTNGQIIADGCSKVEVKREDDLLSVDAAIAATICKGVGEKKVDDYDLDFEIFNKALSGGVVPPFSVSKADSETSLPARENGWGRLRHKFANGVVKEFVTSSKMHCESIPSNKESDVIIDTCKEKHSSLVFSSSSASPSADPCGSSDYFVLEDIRSTDGSDMIVDTCKEELTSVVGCSSASLSANPCGSRDSFDRFQNSPNSKNKANSEVEFSIPLTNPSFPSPPPCGSLDSFSYFPDRSPKFSSKSSTLSPSTSDNSSSLFTFSPSSSNLSDLSYLSSQQPSPSGLEATEPFCVNLTIDLYKETLPSPAKAFFSNNAPGVENAYFPSKGTLPSIAERRGSNPPPWMLLPSVDESSQVPRNLIRSWSFSLPDVDEDTMIDIHPEPSDDGSVKEEQMLDTDISSASNGSQSEIKEKQECSTSHFPLPLGDKIWRIVGATTPVLYHWPSMNKVIMDTFCTLDSRSVYLLWAPDLTLLANNPGVVYVWLGREVSCEGDSRQNLKMIDLNFLNQIEFPTNASVQIVKEGEEPEQFLNLFQCFSFQKVENS</sequence>